<sequence>MEQTVFIRKDCKVEVYCEEEFKESWYRAILEDDPTESGRKKLKVRNLTLLDKDPWSPLTEFVDQSLIRPVPPEDLNDGVVFEEGLMVDAYLKYGWWTCVVIKTLEDEKCWVYFDSPPDIIEVENKKLRVHLDWTGFKWVRPDNKELVKSVVYSCGTMVELRLDFAWLPVIVIKELENGKRFIVKHWDKSFTCREESGIITVDSLSVRPKQPPFSVGGFDLLDHVEVFSHFEWRQGVVRGIVFEGRYMVSFGATRAASQFSHSDLRPPMEWKDGIWHKITKPKGQKKTSLDGKRNKSVALDTGNVQTKELPGNGMANNVVNEKGSGSHITQGMTATMNKTQGKISPEPMKNQIGSRNEPTREKHYSKVYTRKRKRGQLEHNSDLNETVLSSDRTPNVVKNVGSNVEETQAKDTEMVLPFVKKSPCWKIYESTEVFKRVPQSPHFSPLLKSKEDFREGYALGLMVIYSGLLEKFKDLETDVPVSQLNSLKDSFSELEKYGFSVTTALSRIDKLLALKDRQLDILEELKGFDKEMTDESSNNRKAKQEFDKIERKILELHRQEAALKKQKEAAKEQKDAAYKKICQMESCAKDLDVELEGVEFEFETILSAPW</sequence>
<proteinExistence type="predicted"/>
<dbReference type="CDD" id="cd20406">
    <property type="entry name" value="Tudor_Agenet_AtDUF_rpt2_4"/>
    <property type="match status" value="2"/>
</dbReference>
<dbReference type="OrthoDB" id="687110at2759"/>
<keyword evidence="3" id="KW-0175">Coiled coil</keyword>
<dbReference type="Gramene" id="Al_scaffold_0001_1151">
    <property type="protein sequence ID" value="Al_scaffold_0001_1151"/>
    <property type="gene ID" value="Al_scaffold_0001_1151"/>
</dbReference>
<feature type="coiled-coil region" evidence="3">
    <location>
        <begin position="532"/>
        <end position="580"/>
    </location>
</feature>
<dbReference type="SMART" id="SM00743">
    <property type="entry name" value="Agenet"/>
    <property type="match status" value="4"/>
</dbReference>
<gene>
    <name evidence="6" type="ORF">ARALYDRAFT_678828</name>
</gene>
<name>D7KME4_ARALL</name>
<dbReference type="EMBL" id="GL348713">
    <property type="protein sequence ID" value="EFH68902.1"/>
    <property type="molecule type" value="Genomic_DNA"/>
</dbReference>
<dbReference type="InterPro" id="IPR008395">
    <property type="entry name" value="Agenet-like_dom"/>
</dbReference>
<feature type="region of interest" description="Disordered" evidence="4">
    <location>
        <begin position="338"/>
        <end position="364"/>
    </location>
</feature>
<feature type="domain" description="Agenet" evidence="5">
    <location>
        <begin position="5"/>
        <end position="75"/>
    </location>
</feature>
<organism evidence="7">
    <name type="scientific">Arabidopsis lyrata subsp. lyrata</name>
    <name type="common">Lyre-leaved rock-cress</name>
    <dbReference type="NCBI Taxonomy" id="81972"/>
    <lineage>
        <taxon>Eukaryota</taxon>
        <taxon>Viridiplantae</taxon>
        <taxon>Streptophyta</taxon>
        <taxon>Embryophyta</taxon>
        <taxon>Tracheophyta</taxon>
        <taxon>Spermatophyta</taxon>
        <taxon>Magnoliopsida</taxon>
        <taxon>eudicotyledons</taxon>
        <taxon>Gunneridae</taxon>
        <taxon>Pentapetalae</taxon>
        <taxon>rosids</taxon>
        <taxon>malvids</taxon>
        <taxon>Brassicales</taxon>
        <taxon>Brassicaceae</taxon>
        <taxon>Camelineae</taxon>
        <taxon>Arabidopsis</taxon>
    </lineage>
</organism>
<feature type="domain" description="Agenet" evidence="5">
    <location>
        <begin position="79"/>
        <end position="135"/>
    </location>
</feature>
<feature type="domain" description="Agenet" evidence="5">
    <location>
        <begin position="150"/>
        <end position="214"/>
    </location>
</feature>
<keyword evidence="7" id="KW-1185">Reference proteome</keyword>
<evidence type="ECO:0000259" key="5">
    <source>
        <dbReference type="SMART" id="SM00743"/>
    </source>
</evidence>
<dbReference type="eggNOG" id="ENOG502QTQX">
    <property type="taxonomic scope" value="Eukaryota"/>
</dbReference>
<keyword evidence="1" id="KW-0813">Transport</keyword>
<dbReference type="InterPro" id="IPR014002">
    <property type="entry name" value="Agenet_dom_plant"/>
</dbReference>
<evidence type="ECO:0000256" key="3">
    <source>
        <dbReference type="SAM" id="Coils"/>
    </source>
</evidence>
<feature type="domain" description="Agenet" evidence="5">
    <location>
        <begin position="216"/>
        <end position="272"/>
    </location>
</feature>
<dbReference type="InterPro" id="IPR007930">
    <property type="entry name" value="DUF724"/>
</dbReference>
<evidence type="ECO:0000256" key="1">
    <source>
        <dbReference type="ARBA" id="ARBA00022448"/>
    </source>
</evidence>
<reference evidence="7" key="1">
    <citation type="journal article" date="2011" name="Nat. Genet.">
        <title>The Arabidopsis lyrata genome sequence and the basis of rapid genome size change.</title>
        <authorList>
            <person name="Hu T.T."/>
            <person name="Pattyn P."/>
            <person name="Bakker E.G."/>
            <person name="Cao J."/>
            <person name="Cheng J.-F."/>
            <person name="Clark R.M."/>
            <person name="Fahlgren N."/>
            <person name="Fawcett J.A."/>
            <person name="Grimwood J."/>
            <person name="Gundlach H."/>
            <person name="Haberer G."/>
            <person name="Hollister J.D."/>
            <person name="Ossowski S."/>
            <person name="Ottilar R.P."/>
            <person name="Salamov A.A."/>
            <person name="Schneeberger K."/>
            <person name="Spannagl M."/>
            <person name="Wang X."/>
            <person name="Yang L."/>
            <person name="Nasrallah M.E."/>
            <person name="Bergelson J."/>
            <person name="Carrington J.C."/>
            <person name="Gaut B.S."/>
            <person name="Schmutz J."/>
            <person name="Mayer K.F.X."/>
            <person name="Van de Peer Y."/>
            <person name="Grigoriev I.V."/>
            <person name="Nordborg M."/>
            <person name="Weigel D."/>
            <person name="Guo Y.-L."/>
        </authorList>
    </citation>
    <scope>NUCLEOTIDE SEQUENCE [LARGE SCALE GENOMIC DNA]</scope>
    <source>
        <strain evidence="7">cv. MN47</strain>
    </source>
</reference>
<dbReference type="Pfam" id="PF05266">
    <property type="entry name" value="DUF724"/>
    <property type="match status" value="1"/>
</dbReference>
<evidence type="ECO:0000313" key="6">
    <source>
        <dbReference type="EMBL" id="EFH68902.1"/>
    </source>
</evidence>
<dbReference type="STRING" id="81972.D7KME4"/>
<dbReference type="KEGG" id="aly:9325931"/>
<dbReference type="AlphaFoldDB" id="D7KME4"/>
<dbReference type="Proteomes" id="UP000008694">
    <property type="component" value="Unassembled WGS sequence"/>
</dbReference>
<dbReference type="Pfam" id="PF05641">
    <property type="entry name" value="Agenet"/>
    <property type="match status" value="3"/>
</dbReference>
<dbReference type="CDD" id="cd20405">
    <property type="entry name" value="Tudor_Agenet_AtDUF_rpt1_3"/>
    <property type="match status" value="2"/>
</dbReference>
<protein>
    <submittedName>
        <fullName evidence="6">Predicted protein</fullName>
    </submittedName>
</protein>
<evidence type="ECO:0000256" key="2">
    <source>
        <dbReference type="ARBA" id="ARBA00022604"/>
    </source>
</evidence>
<evidence type="ECO:0000313" key="7">
    <source>
        <dbReference type="Proteomes" id="UP000008694"/>
    </source>
</evidence>
<dbReference type="PANTHER" id="PTHR31917">
    <property type="entry name" value="AGENET DOMAIN-CONTAINING PROTEIN-RELATED"/>
    <property type="match status" value="1"/>
</dbReference>
<dbReference type="PANTHER" id="PTHR31917:SF77">
    <property type="entry name" value="DUF724 DOMAIN-CONTAINING PROTEIN 2"/>
    <property type="match status" value="1"/>
</dbReference>
<accession>D7KME4</accession>
<dbReference type="HOGENOM" id="CLU_007138_1_0_1"/>
<keyword evidence="2" id="KW-0341">Growth regulation</keyword>
<evidence type="ECO:0000256" key="4">
    <source>
        <dbReference type="SAM" id="MobiDB-lite"/>
    </source>
</evidence>